<protein>
    <recommendedName>
        <fullName evidence="5">Demethylmenaquinone methyltransferase</fullName>
        <ecNumber evidence="5">2.1.1.163</ecNumber>
    </recommendedName>
</protein>
<dbReference type="Gene3D" id="3.40.50.150">
    <property type="entry name" value="Vaccinia Virus protein VP39"/>
    <property type="match status" value="1"/>
</dbReference>
<dbReference type="GO" id="GO:0032259">
    <property type="term" value="P:methylation"/>
    <property type="evidence" value="ECO:0007669"/>
    <property type="project" value="UniProtKB-KW"/>
</dbReference>
<keyword evidence="2 5" id="KW-0489">Methyltransferase</keyword>
<comment type="function">
    <text evidence="5">Methyltransferase required for the conversion of demethylmenaquinol (DMKH2) to menaquinol (MKH2).</text>
</comment>
<feature type="binding site" evidence="5">
    <location>
        <begin position="106"/>
        <end position="107"/>
    </location>
    <ligand>
        <name>S-adenosyl-L-methionine</name>
        <dbReference type="ChEBI" id="CHEBI:59789"/>
    </ligand>
</feature>
<dbReference type="Pfam" id="PF01209">
    <property type="entry name" value="Ubie_methyltran"/>
    <property type="match status" value="1"/>
</dbReference>
<dbReference type="AlphaFoldDB" id="A0A9D9ILN5"/>
<dbReference type="PANTHER" id="PTHR43591">
    <property type="entry name" value="METHYLTRANSFERASE"/>
    <property type="match status" value="1"/>
</dbReference>
<dbReference type="InterPro" id="IPR004033">
    <property type="entry name" value="UbiE/COQ5_MeTrFase"/>
</dbReference>
<dbReference type="PROSITE" id="PS01184">
    <property type="entry name" value="UBIE_2"/>
    <property type="match status" value="1"/>
</dbReference>
<comment type="similarity">
    <text evidence="5">Belongs to the class I-like SAM-binding methyltransferase superfamily. MenG/UbiE family.</text>
</comment>
<dbReference type="PANTHER" id="PTHR43591:SF24">
    <property type="entry name" value="2-METHOXY-6-POLYPRENYL-1,4-BENZOQUINOL METHYLASE, MITOCHONDRIAL"/>
    <property type="match status" value="1"/>
</dbReference>
<evidence type="ECO:0000256" key="5">
    <source>
        <dbReference type="HAMAP-Rule" id="MF_01813"/>
    </source>
</evidence>
<keyword evidence="3 5" id="KW-0808">Transferase</keyword>
<feature type="binding site" evidence="5">
    <location>
        <position position="57"/>
    </location>
    <ligand>
        <name>S-adenosyl-L-methionine</name>
        <dbReference type="ChEBI" id="CHEBI:59789"/>
    </ligand>
</feature>
<dbReference type="NCBIfam" id="NF001244">
    <property type="entry name" value="PRK00216.1-5"/>
    <property type="match status" value="1"/>
</dbReference>
<comment type="catalytic activity">
    <reaction evidence="5">
        <text>a 2-demethylmenaquinol + S-adenosyl-L-methionine = a menaquinol + S-adenosyl-L-homocysteine + H(+)</text>
        <dbReference type="Rhea" id="RHEA:42640"/>
        <dbReference type="Rhea" id="RHEA-COMP:9539"/>
        <dbReference type="Rhea" id="RHEA-COMP:9563"/>
        <dbReference type="ChEBI" id="CHEBI:15378"/>
        <dbReference type="ChEBI" id="CHEBI:18151"/>
        <dbReference type="ChEBI" id="CHEBI:55437"/>
        <dbReference type="ChEBI" id="CHEBI:57856"/>
        <dbReference type="ChEBI" id="CHEBI:59789"/>
        <dbReference type="EC" id="2.1.1.163"/>
    </reaction>
</comment>
<dbReference type="Proteomes" id="UP000823757">
    <property type="component" value="Unassembled WGS sequence"/>
</dbReference>
<dbReference type="EMBL" id="JADIMD010000119">
    <property type="protein sequence ID" value="MBO8475214.1"/>
    <property type="molecule type" value="Genomic_DNA"/>
</dbReference>
<proteinExistence type="inferred from homology"/>
<keyword evidence="1 5" id="KW-0474">Menaquinone biosynthesis</keyword>
<dbReference type="PROSITE" id="PS01183">
    <property type="entry name" value="UBIE_1"/>
    <property type="match status" value="1"/>
</dbReference>
<dbReference type="CDD" id="cd02440">
    <property type="entry name" value="AdoMet_MTases"/>
    <property type="match status" value="1"/>
</dbReference>
<evidence type="ECO:0000256" key="3">
    <source>
        <dbReference type="ARBA" id="ARBA00022679"/>
    </source>
</evidence>
<dbReference type="GO" id="GO:0009234">
    <property type="term" value="P:menaquinone biosynthetic process"/>
    <property type="evidence" value="ECO:0007669"/>
    <property type="project" value="UniProtKB-UniRule"/>
</dbReference>
<organism evidence="6 7">
    <name type="scientific">Candidatus Cryptobacteroides faecigallinarum</name>
    <dbReference type="NCBI Taxonomy" id="2840763"/>
    <lineage>
        <taxon>Bacteria</taxon>
        <taxon>Pseudomonadati</taxon>
        <taxon>Bacteroidota</taxon>
        <taxon>Bacteroidia</taxon>
        <taxon>Bacteroidales</taxon>
        <taxon>Candidatus Cryptobacteroides</taxon>
    </lineage>
</organism>
<sequence length="233" mass="25944">MPKKEGIRQLFDNIAPEYDRLNHLLSMHIDKTWRSRAVKQIIDKEKALNILDVACGTGDFAISIARKACPGSKITGLDISAGMLAIGREKIKKAGLADIIALEEGDSEDIQYGEGSFDRVSVAFGVRNFEHLDQGLKEMYRVLKRGGKLVILELSTPQSRVMRWLYNLYFLKILPVIGGRISGNRSAYEYLPASVLNFPGPAKFKQIMSDAGFGTVIHKGFTFGICRMYVGIK</sequence>
<comment type="caution">
    <text evidence="5">Lacks conserved residue(s) required for the propagation of feature annotation.</text>
</comment>
<comment type="caution">
    <text evidence="6">The sequence shown here is derived from an EMBL/GenBank/DDBJ whole genome shotgun (WGS) entry which is preliminary data.</text>
</comment>
<feature type="binding site" evidence="5">
    <location>
        <position position="78"/>
    </location>
    <ligand>
        <name>S-adenosyl-L-methionine</name>
        <dbReference type="ChEBI" id="CHEBI:59789"/>
    </ligand>
</feature>
<keyword evidence="4 5" id="KW-0949">S-adenosyl-L-methionine</keyword>
<dbReference type="InterPro" id="IPR023576">
    <property type="entry name" value="UbiE/COQ5_MeTrFase_CS"/>
</dbReference>
<dbReference type="PROSITE" id="PS51608">
    <property type="entry name" value="SAM_MT_UBIE"/>
    <property type="match status" value="1"/>
</dbReference>
<dbReference type="SUPFAM" id="SSF53335">
    <property type="entry name" value="S-adenosyl-L-methionine-dependent methyltransferases"/>
    <property type="match status" value="1"/>
</dbReference>
<reference evidence="6" key="1">
    <citation type="submission" date="2020-10" db="EMBL/GenBank/DDBJ databases">
        <authorList>
            <person name="Gilroy R."/>
        </authorList>
    </citation>
    <scope>NUCLEOTIDE SEQUENCE</scope>
    <source>
        <strain evidence="6">B1-13419</strain>
    </source>
</reference>
<dbReference type="NCBIfam" id="TIGR01934">
    <property type="entry name" value="MenG_MenH_UbiE"/>
    <property type="match status" value="1"/>
</dbReference>
<gene>
    <name evidence="6" type="primary">ubiE</name>
    <name evidence="5" type="synonym">menG</name>
    <name evidence="6" type="ORF">IAB91_07995</name>
</gene>
<dbReference type="GO" id="GO:0008425">
    <property type="term" value="F:2-methoxy-6-polyprenyl-1,4-benzoquinol methyltransferase activity"/>
    <property type="evidence" value="ECO:0007669"/>
    <property type="project" value="TreeGrafter"/>
</dbReference>
<accession>A0A9D9ILN5</accession>
<evidence type="ECO:0000313" key="7">
    <source>
        <dbReference type="Proteomes" id="UP000823757"/>
    </source>
</evidence>
<evidence type="ECO:0000256" key="1">
    <source>
        <dbReference type="ARBA" id="ARBA00022428"/>
    </source>
</evidence>
<comment type="pathway">
    <text evidence="5">Quinol/quinone metabolism; menaquinone biosynthesis; menaquinol from 1,4-dihydroxy-2-naphthoate: step 2/2.</text>
</comment>
<dbReference type="EC" id="2.1.1.163" evidence="5"/>
<dbReference type="HAMAP" id="MF_01813">
    <property type="entry name" value="MenG_UbiE_methyltr"/>
    <property type="match status" value="1"/>
</dbReference>
<dbReference type="GO" id="GO:0043770">
    <property type="term" value="F:demethylmenaquinone methyltransferase activity"/>
    <property type="evidence" value="ECO:0007669"/>
    <property type="project" value="UniProtKB-UniRule"/>
</dbReference>
<evidence type="ECO:0000256" key="2">
    <source>
        <dbReference type="ARBA" id="ARBA00022603"/>
    </source>
</evidence>
<evidence type="ECO:0000256" key="4">
    <source>
        <dbReference type="ARBA" id="ARBA00022691"/>
    </source>
</evidence>
<reference evidence="6" key="2">
    <citation type="journal article" date="2021" name="PeerJ">
        <title>Extensive microbial diversity within the chicken gut microbiome revealed by metagenomics and culture.</title>
        <authorList>
            <person name="Gilroy R."/>
            <person name="Ravi A."/>
            <person name="Getino M."/>
            <person name="Pursley I."/>
            <person name="Horton D.L."/>
            <person name="Alikhan N.F."/>
            <person name="Baker D."/>
            <person name="Gharbi K."/>
            <person name="Hall N."/>
            <person name="Watson M."/>
            <person name="Adriaenssens E.M."/>
            <person name="Foster-Nyarko E."/>
            <person name="Jarju S."/>
            <person name="Secka A."/>
            <person name="Antonio M."/>
            <person name="Oren A."/>
            <person name="Chaudhuri R.R."/>
            <person name="La Ragione R."/>
            <person name="Hildebrand F."/>
            <person name="Pallen M.J."/>
        </authorList>
    </citation>
    <scope>NUCLEOTIDE SEQUENCE</scope>
    <source>
        <strain evidence="6">B1-13419</strain>
    </source>
</reference>
<evidence type="ECO:0000313" key="6">
    <source>
        <dbReference type="EMBL" id="MBO8475214.1"/>
    </source>
</evidence>
<dbReference type="InterPro" id="IPR029063">
    <property type="entry name" value="SAM-dependent_MTases_sf"/>
</dbReference>
<name>A0A9D9ILN5_9BACT</name>